<dbReference type="AlphaFoldDB" id="A0A7D4PKA3"/>
<organism evidence="3 4">
    <name type="scientific">Microbacterium hominis</name>
    <dbReference type="NCBI Taxonomy" id="162426"/>
    <lineage>
        <taxon>Bacteria</taxon>
        <taxon>Bacillati</taxon>
        <taxon>Actinomycetota</taxon>
        <taxon>Actinomycetes</taxon>
        <taxon>Micrococcales</taxon>
        <taxon>Microbacteriaceae</taxon>
        <taxon>Microbacterium</taxon>
    </lineage>
</organism>
<dbReference type="Proteomes" id="UP000502498">
    <property type="component" value="Chromosome"/>
</dbReference>
<dbReference type="EMBL" id="CP054038">
    <property type="protein sequence ID" value="QKJ18150.1"/>
    <property type="molecule type" value="Genomic_DNA"/>
</dbReference>
<dbReference type="InterPro" id="IPR003709">
    <property type="entry name" value="VanY-like_core_dom"/>
</dbReference>
<dbReference type="RefSeq" id="WP_172988530.1">
    <property type="nucleotide sequence ID" value="NZ_CP054038.1"/>
</dbReference>
<dbReference type="GO" id="GO:0008233">
    <property type="term" value="F:peptidase activity"/>
    <property type="evidence" value="ECO:0007669"/>
    <property type="project" value="InterPro"/>
</dbReference>
<evidence type="ECO:0000259" key="2">
    <source>
        <dbReference type="Pfam" id="PF02557"/>
    </source>
</evidence>
<keyword evidence="1" id="KW-1133">Transmembrane helix</keyword>
<dbReference type="SUPFAM" id="SSF55166">
    <property type="entry name" value="Hedgehog/DD-peptidase"/>
    <property type="match status" value="1"/>
</dbReference>
<name>A0A7D4PKA3_9MICO</name>
<gene>
    <name evidence="3" type="ORF">HQM25_01120</name>
</gene>
<reference evidence="3 4" key="1">
    <citation type="submission" date="2020-05" db="EMBL/GenBank/DDBJ databases">
        <title>Strain PA2F3 complete genome.</title>
        <authorList>
            <person name="Kim Y.-S."/>
            <person name="Kim S.-J."/>
            <person name="Jung H.-k."/>
            <person name="Kim S.-E."/>
            <person name="Kim K.-H."/>
        </authorList>
    </citation>
    <scope>NUCLEOTIDE SEQUENCE [LARGE SCALE GENOMIC DNA]</scope>
    <source>
        <strain evidence="3 4">PA2F3</strain>
    </source>
</reference>
<dbReference type="InterPro" id="IPR009045">
    <property type="entry name" value="Zn_M74/Hedgehog-like"/>
</dbReference>
<feature type="transmembrane region" description="Helical" evidence="1">
    <location>
        <begin position="43"/>
        <end position="67"/>
    </location>
</feature>
<keyword evidence="1" id="KW-0812">Transmembrane</keyword>
<proteinExistence type="predicted"/>
<dbReference type="GO" id="GO:0006508">
    <property type="term" value="P:proteolysis"/>
    <property type="evidence" value="ECO:0007669"/>
    <property type="project" value="InterPro"/>
</dbReference>
<evidence type="ECO:0000313" key="4">
    <source>
        <dbReference type="Proteomes" id="UP000502498"/>
    </source>
</evidence>
<evidence type="ECO:0000256" key="1">
    <source>
        <dbReference type="SAM" id="Phobius"/>
    </source>
</evidence>
<sequence>MADTRQIAGEVDASPRRRARSEALLRDEVTPVRHARRRRAARIAAVFALVACAALVAGGAAAVTGAISAPALAEEERLAAAEAEIEARIDEPPLPAPAESIPAPSLAAVAPLADLCAAPEVADALAAGDDAAAIAAGGGGEALRAAVVEGRAPCIALDDSARLWSVINKVRPHDPVDYRPSPLTMPDGVRNLAGGALRADAAAALTRMVAAAREEGAGEIALASAFRSYTTQQGSYGRQVSSRGVEGADLVSARPGHSEHQSGLAADVVACSGGCGSLDDLAGTAQGDWIVANAWRFGWIVRYEADRTPITGYLPEPWHLRYIGPQLAEAYHAGGWHTLEEFFALPAAPDYFG</sequence>
<dbReference type="InterPro" id="IPR058193">
    <property type="entry name" value="VanY/YodJ_core_dom"/>
</dbReference>
<dbReference type="PANTHER" id="PTHR34385:SF1">
    <property type="entry name" value="PEPTIDOGLYCAN L-ALANYL-D-GLUTAMATE ENDOPEPTIDASE CWLK"/>
    <property type="match status" value="1"/>
</dbReference>
<evidence type="ECO:0000313" key="3">
    <source>
        <dbReference type="EMBL" id="QKJ18150.1"/>
    </source>
</evidence>
<dbReference type="InterPro" id="IPR052179">
    <property type="entry name" value="DD-CPase-like"/>
</dbReference>
<dbReference type="PANTHER" id="PTHR34385">
    <property type="entry name" value="D-ALANYL-D-ALANINE CARBOXYPEPTIDASE"/>
    <property type="match status" value="1"/>
</dbReference>
<accession>A0A7D4PKA3</accession>
<dbReference type="Gene3D" id="3.30.1380.10">
    <property type="match status" value="1"/>
</dbReference>
<keyword evidence="1" id="KW-0472">Membrane</keyword>
<feature type="domain" description="D-alanyl-D-alanine carboxypeptidase-like core" evidence="2">
    <location>
        <begin position="197"/>
        <end position="324"/>
    </location>
</feature>
<dbReference type="CDD" id="cd14852">
    <property type="entry name" value="LD-carboxypeptidase"/>
    <property type="match status" value="1"/>
</dbReference>
<dbReference type="Pfam" id="PF02557">
    <property type="entry name" value="VanY"/>
    <property type="match status" value="1"/>
</dbReference>
<protein>
    <submittedName>
        <fullName evidence="3">M15 family metallopeptidase</fullName>
    </submittedName>
</protein>